<dbReference type="PRINTS" id="PR00598">
    <property type="entry name" value="HTHMARR"/>
</dbReference>
<dbReference type="SUPFAM" id="SSF46785">
    <property type="entry name" value="Winged helix' DNA-binding domain"/>
    <property type="match status" value="1"/>
</dbReference>
<dbReference type="Pfam" id="PF12802">
    <property type="entry name" value="MarR_2"/>
    <property type="match status" value="1"/>
</dbReference>
<dbReference type="GO" id="GO:0003677">
    <property type="term" value="F:DNA binding"/>
    <property type="evidence" value="ECO:0007669"/>
    <property type="project" value="UniProtKB-KW"/>
</dbReference>
<evidence type="ECO:0000259" key="4">
    <source>
        <dbReference type="PROSITE" id="PS50995"/>
    </source>
</evidence>
<dbReference type="AlphaFoldDB" id="A0AB39KVQ3"/>
<dbReference type="RefSeq" id="WP_369060617.1">
    <property type="nucleotide sequence ID" value="NZ_CP158375.1"/>
</dbReference>
<evidence type="ECO:0000256" key="1">
    <source>
        <dbReference type="ARBA" id="ARBA00023015"/>
    </source>
</evidence>
<reference evidence="5" key="1">
    <citation type="submission" date="2024-06" db="EMBL/GenBank/DDBJ databases">
        <title>Caulobacter inopinatus, sp. nov.</title>
        <authorList>
            <person name="Donachie S.P."/>
        </authorList>
    </citation>
    <scope>NUCLEOTIDE SEQUENCE</scope>
    <source>
        <strain evidence="5">73W</strain>
    </source>
</reference>
<dbReference type="InterPro" id="IPR039422">
    <property type="entry name" value="MarR/SlyA-like"/>
</dbReference>
<dbReference type="Gene3D" id="1.10.10.10">
    <property type="entry name" value="Winged helix-like DNA-binding domain superfamily/Winged helix DNA-binding domain"/>
    <property type="match status" value="1"/>
</dbReference>
<dbReference type="GO" id="GO:0006950">
    <property type="term" value="P:response to stress"/>
    <property type="evidence" value="ECO:0007669"/>
    <property type="project" value="TreeGrafter"/>
</dbReference>
<dbReference type="InterPro" id="IPR036388">
    <property type="entry name" value="WH-like_DNA-bd_sf"/>
</dbReference>
<dbReference type="InterPro" id="IPR036390">
    <property type="entry name" value="WH_DNA-bd_sf"/>
</dbReference>
<dbReference type="EMBL" id="CP158375">
    <property type="protein sequence ID" value="XDO97418.1"/>
    <property type="molecule type" value="Genomic_DNA"/>
</dbReference>
<name>A0AB39KVQ3_9CAUL</name>
<dbReference type="PROSITE" id="PS01117">
    <property type="entry name" value="HTH_MARR_1"/>
    <property type="match status" value="1"/>
</dbReference>
<proteinExistence type="predicted"/>
<gene>
    <name evidence="5" type="ORF">ABOZ73_03085</name>
</gene>
<accession>A0AB39KVQ3</accession>
<dbReference type="InterPro" id="IPR000835">
    <property type="entry name" value="HTH_MarR-typ"/>
</dbReference>
<dbReference type="SMART" id="SM00347">
    <property type="entry name" value="HTH_MARR"/>
    <property type="match status" value="1"/>
</dbReference>
<evidence type="ECO:0000256" key="2">
    <source>
        <dbReference type="ARBA" id="ARBA00023125"/>
    </source>
</evidence>
<dbReference type="InterPro" id="IPR011991">
    <property type="entry name" value="ArsR-like_HTH"/>
</dbReference>
<dbReference type="PANTHER" id="PTHR33164:SF43">
    <property type="entry name" value="HTH-TYPE TRANSCRIPTIONAL REPRESSOR YETL"/>
    <property type="match status" value="1"/>
</dbReference>
<dbReference type="CDD" id="cd00090">
    <property type="entry name" value="HTH_ARSR"/>
    <property type="match status" value="1"/>
</dbReference>
<sequence>MDYVAKKGASAFGSRLRRLIDRLDREVQDIYRGAEVAFEPRWFSAFIAIRDAGSLTVGEIAERTGVTHAAVSQVRSAMEQAGLVQSESDPSDGRVKRLSLTEKGQEEARRLEPLWAAIAAATNQFLGEGAPQMMAQLDGLDAALARQGLKDRVAELMKADSK</sequence>
<protein>
    <submittedName>
        <fullName evidence="5">MarR family transcriptional regulator</fullName>
    </submittedName>
</protein>
<dbReference type="PROSITE" id="PS50995">
    <property type="entry name" value="HTH_MARR_2"/>
    <property type="match status" value="1"/>
</dbReference>
<keyword evidence="2" id="KW-0238">DNA-binding</keyword>
<dbReference type="InterPro" id="IPR023187">
    <property type="entry name" value="Tscrpt_reg_MarR-type_CS"/>
</dbReference>
<feature type="domain" description="HTH marR-type" evidence="4">
    <location>
        <begin position="9"/>
        <end position="146"/>
    </location>
</feature>
<keyword evidence="1" id="KW-0805">Transcription regulation</keyword>
<dbReference type="PANTHER" id="PTHR33164">
    <property type="entry name" value="TRANSCRIPTIONAL REGULATOR, MARR FAMILY"/>
    <property type="match status" value="1"/>
</dbReference>
<dbReference type="GO" id="GO:0003700">
    <property type="term" value="F:DNA-binding transcription factor activity"/>
    <property type="evidence" value="ECO:0007669"/>
    <property type="project" value="InterPro"/>
</dbReference>
<keyword evidence="3" id="KW-0804">Transcription</keyword>
<evidence type="ECO:0000313" key="5">
    <source>
        <dbReference type="EMBL" id="XDO97418.1"/>
    </source>
</evidence>
<organism evidence="5">
    <name type="scientific">Caulobacter sp. 73W</name>
    <dbReference type="NCBI Taxonomy" id="3161137"/>
    <lineage>
        <taxon>Bacteria</taxon>
        <taxon>Pseudomonadati</taxon>
        <taxon>Pseudomonadota</taxon>
        <taxon>Alphaproteobacteria</taxon>
        <taxon>Caulobacterales</taxon>
        <taxon>Caulobacteraceae</taxon>
        <taxon>Caulobacter</taxon>
    </lineage>
</organism>
<evidence type="ECO:0000256" key="3">
    <source>
        <dbReference type="ARBA" id="ARBA00023163"/>
    </source>
</evidence>